<dbReference type="InParanoid" id="A0A2G5DEL5"/>
<evidence type="ECO:0000313" key="2">
    <source>
        <dbReference type="Proteomes" id="UP000230069"/>
    </source>
</evidence>
<evidence type="ECO:0000313" key="1">
    <source>
        <dbReference type="EMBL" id="PIA41951.1"/>
    </source>
</evidence>
<dbReference type="PANTHER" id="PTHR12537">
    <property type="entry name" value="RNA BINDING PROTEIN PUMILIO-RELATED"/>
    <property type="match status" value="1"/>
</dbReference>
<dbReference type="GO" id="GO:0010608">
    <property type="term" value="P:post-transcriptional regulation of gene expression"/>
    <property type="evidence" value="ECO:0007669"/>
    <property type="project" value="TreeGrafter"/>
</dbReference>
<dbReference type="InterPro" id="IPR011989">
    <property type="entry name" value="ARM-like"/>
</dbReference>
<dbReference type="GO" id="GO:0005737">
    <property type="term" value="C:cytoplasm"/>
    <property type="evidence" value="ECO:0007669"/>
    <property type="project" value="TreeGrafter"/>
</dbReference>
<name>A0A2G5DEL5_AQUCA</name>
<dbReference type="GO" id="GO:0003729">
    <property type="term" value="F:mRNA binding"/>
    <property type="evidence" value="ECO:0007669"/>
    <property type="project" value="TreeGrafter"/>
</dbReference>
<dbReference type="OrthoDB" id="668540at2759"/>
<accession>A0A2G5DEL5</accession>
<reference evidence="1 2" key="1">
    <citation type="submission" date="2017-09" db="EMBL/GenBank/DDBJ databases">
        <title>WGS assembly of Aquilegia coerulea Goldsmith.</title>
        <authorList>
            <person name="Hodges S."/>
            <person name="Kramer E."/>
            <person name="Nordborg M."/>
            <person name="Tomkins J."/>
            <person name="Borevitz J."/>
            <person name="Derieg N."/>
            <person name="Yan J."/>
            <person name="Mihaltcheva S."/>
            <person name="Hayes R.D."/>
            <person name="Rokhsar D."/>
        </authorList>
    </citation>
    <scope>NUCLEOTIDE SEQUENCE [LARGE SCALE GENOMIC DNA]</scope>
    <source>
        <strain evidence="2">cv. Goldsmith</strain>
    </source>
</reference>
<dbReference type="InterPro" id="IPR016024">
    <property type="entry name" value="ARM-type_fold"/>
</dbReference>
<dbReference type="PANTHER" id="PTHR12537:SF187">
    <property type="entry name" value="OS04G0276200 PROTEIN"/>
    <property type="match status" value="1"/>
</dbReference>
<organism evidence="1 2">
    <name type="scientific">Aquilegia coerulea</name>
    <name type="common">Rocky mountain columbine</name>
    <dbReference type="NCBI Taxonomy" id="218851"/>
    <lineage>
        <taxon>Eukaryota</taxon>
        <taxon>Viridiplantae</taxon>
        <taxon>Streptophyta</taxon>
        <taxon>Embryophyta</taxon>
        <taxon>Tracheophyta</taxon>
        <taxon>Spermatophyta</taxon>
        <taxon>Magnoliopsida</taxon>
        <taxon>Ranunculales</taxon>
        <taxon>Ranunculaceae</taxon>
        <taxon>Thalictroideae</taxon>
        <taxon>Aquilegia</taxon>
    </lineage>
</organism>
<dbReference type="AlphaFoldDB" id="A0A2G5DEL5"/>
<protein>
    <submittedName>
        <fullName evidence="1">Uncharacterized protein</fullName>
    </submittedName>
</protein>
<dbReference type="Gene3D" id="1.25.10.10">
    <property type="entry name" value="Leucine-rich Repeat Variant"/>
    <property type="match status" value="1"/>
</dbReference>
<proteinExistence type="predicted"/>
<keyword evidence="2" id="KW-1185">Reference proteome</keyword>
<dbReference type="Proteomes" id="UP000230069">
    <property type="component" value="Unassembled WGS sequence"/>
</dbReference>
<sequence>MAIEVVDLDQQTEMVTKLDGHIMRCVRDQNGNHVSQKCVFIHFQLTQLENGNYARLSKEVIERSHQLRNMRGEELQGLNIEELQQLEKLIYIVHLIYLISLRILSCDFCQSP</sequence>
<gene>
    <name evidence="1" type="ORF">AQUCO_02100058v1</name>
</gene>
<dbReference type="EMBL" id="KZ305038">
    <property type="protein sequence ID" value="PIA41951.1"/>
    <property type="molecule type" value="Genomic_DNA"/>
</dbReference>
<dbReference type="STRING" id="218851.A0A2G5DEL5"/>
<dbReference type="SUPFAM" id="SSF48371">
    <property type="entry name" value="ARM repeat"/>
    <property type="match status" value="1"/>
</dbReference>